<dbReference type="Proteomes" id="UP000316471">
    <property type="component" value="Unassembled WGS sequence"/>
</dbReference>
<name>A0A562M1L5_9GAMM</name>
<feature type="domain" description="Lipid/polyisoprenoid-binding YceI-like" evidence="2">
    <location>
        <begin position="23"/>
        <end position="183"/>
    </location>
</feature>
<feature type="chain" id="PRO_5021845728" evidence="1">
    <location>
        <begin position="24"/>
        <end position="187"/>
    </location>
</feature>
<accession>A0A562M1L5</accession>
<comment type="caution">
    <text evidence="3">The sequence shown here is derived from an EMBL/GenBank/DDBJ whole genome shotgun (WGS) entry which is preliminary data.</text>
</comment>
<protein>
    <submittedName>
        <fullName evidence="3">Polyisoprenoid-binding protein YceI</fullName>
    </submittedName>
</protein>
<dbReference type="SUPFAM" id="SSF101874">
    <property type="entry name" value="YceI-like"/>
    <property type="match status" value="1"/>
</dbReference>
<feature type="signal peptide" evidence="1">
    <location>
        <begin position="1"/>
        <end position="23"/>
    </location>
</feature>
<evidence type="ECO:0000313" key="4">
    <source>
        <dbReference type="Proteomes" id="UP000316471"/>
    </source>
</evidence>
<dbReference type="PANTHER" id="PTHR34406">
    <property type="entry name" value="PROTEIN YCEI"/>
    <property type="match status" value="1"/>
</dbReference>
<dbReference type="InterPro" id="IPR036761">
    <property type="entry name" value="TTHA0802/YceI-like_sf"/>
</dbReference>
<evidence type="ECO:0000256" key="1">
    <source>
        <dbReference type="SAM" id="SignalP"/>
    </source>
</evidence>
<keyword evidence="4" id="KW-1185">Reference proteome</keyword>
<gene>
    <name evidence="3" type="ORF">IP93_00663</name>
</gene>
<reference evidence="3 4" key="1">
    <citation type="journal article" date="2015" name="Stand. Genomic Sci.">
        <title>Genomic Encyclopedia of Bacterial and Archaeal Type Strains, Phase III: the genomes of soil and plant-associated and newly described type strains.</title>
        <authorList>
            <person name="Whitman W.B."/>
            <person name="Woyke T."/>
            <person name="Klenk H.P."/>
            <person name="Zhou Y."/>
            <person name="Lilburn T.G."/>
            <person name="Beck B.J."/>
            <person name="De Vos P."/>
            <person name="Vandamme P."/>
            <person name="Eisen J.A."/>
            <person name="Garrity G."/>
            <person name="Hugenholtz P."/>
            <person name="Kyrpides N.C."/>
        </authorList>
    </citation>
    <scope>NUCLEOTIDE SEQUENCE [LARGE SCALE GENOMIC DNA]</scope>
    <source>
        <strain evidence="3 4">CGMCC 1.10136</strain>
    </source>
</reference>
<dbReference type="PANTHER" id="PTHR34406:SF1">
    <property type="entry name" value="PROTEIN YCEI"/>
    <property type="match status" value="1"/>
</dbReference>
<evidence type="ECO:0000259" key="2">
    <source>
        <dbReference type="SMART" id="SM00867"/>
    </source>
</evidence>
<dbReference type="SMART" id="SM00867">
    <property type="entry name" value="YceI"/>
    <property type="match status" value="1"/>
</dbReference>
<proteinExistence type="predicted"/>
<sequence length="187" mass="20945">MIRRARCWLAAIALGVCIGPGWAQPVDAERSSVGFELRTRWGQRIHGTFGRPLGHVTELGDSRHQVRLSLSVASIEVADSPYYTQMARGPEFFDAARFPHVDFLSEPYRPSLAHDGGKLRGKLTLRGVTRAEFFTLQPAECARPGWDCDVVATGIINRANYGLSGYRLALADRVRFTMRIRLKNEDE</sequence>
<evidence type="ECO:0000313" key="3">
    <source>
        <dbReference type="EMBL" id="TWI13501.1"/>
    </source>
</evidence>
<organism evidence="3 4">
    <name type="scientific">Aerolutibacter ruishenii</name>
    <dbReference type="NCBI Taxonomy" id="686800"/>
    <lineage>
        <taxon>Bacteria</taxon>
        <taxon>Pseudomonadati</taxon>
        <taxon>Pseudomonadota</taxon>
        <taxon>Gammaproteobacteria</taxon>
        <taxon>Lysobacterales</taxon>
        <taxon>Lysobacteraceae</taxon>
        <taxon>Aerolutibacter</taxon>
    </lineage>
</organism>
<keyword evidence="1" id="KW-0732">Signal</keyword>
<dbReference type="InterPro" id="IPR007372">
    <property type="entry name" value="Lipid/polyisoprenoid-bd_YceI"/>
</dbReference>
<dbReference type="Pfam" id="PF04264">
    <property type="entry name" value="YceI"/>
    <property type="match status" value="1"/>
</dbReference>
<dbReference type="Gene3D" id="2.40.128.110">
    <property type="entry name" value="Lipid/polyisoprenoid-binding, YceI-like"/>
    <property type="match status" value="1"/>
</dbReference>
<dbReference type="AlphaFoldDB" id="A0A562M1L5"/>
<dbReference type="EMBL" id="VLKP01000002">
    <property type="protein sequence ID" value="TWI13501.1"/>
    <property type="molecule type" value="Genomic_DNA"/>
</dbReference>